<dbReference type="InterPro" id="IPR029058">
    <property type="entry name" value="AB_hydrolase_fold"/>
</dbReference>
<evidence type="ECO:0000313" key="3">
    <source>
        <dbReference type="Proteomes" id="UP000306602"/>
    </source>
</evidence>
<name>A0A4S4NL05_9RHOB</name>
<dbReference type="PRINTS" id="PR00111">
    <property type="entry name" value="ABHYDROLASE"/>
</dbReference>
<feature type="domain" description="AB hydrolase-1" evidence="1">
    <location>
        <begin position="26"/>
        <end position="275"/>
    </location>
</feature>
<dbReference type="GO" id="GO:0016020">
    <property type="term" value="C:membrane"/>
    <property type="evidence" value="ECO:0007669"/>
    <property type="project" value="TreeGrafter"/>
</dbReference>
<protein>
    <submittedName>
        <fullName evidence="2">Alpha/beta hydrolase</fullName>
    </submittedName>
</protein>
<reference evidence="2 3" key="1">
    <citation type="submission" date="2019-04" db="EMBL/GenBank/DDBJ databases">
        <title>Shimia ponticola sp. nov., isolated from seawater.</title>
        <authorList>
            <person name="Kim Y.-O."/>
            <person name="Yoon J.-H."/>
        </authorList>
    </citation>
    <scope>NUCLEOTIDE SEQUENCE [LARGE SCALE GENOMIC DNA]</scope>
    <source>
        <strain evidence="2 3">MYP11</strain>
    </source>
</reference>
<proteinExistence type="predicted"/>
<dbReference type="GO" id="GO:0016787">
    <property type="term" value="F:hydrolase activity"/>
    <property type="evidence" value="ECO:0007669"/>
    <property type="project" value="UniProtKB-KW"/>
</dbReference>
<dbReference type="OrthoDB" id="9804723at2"/>
<sequence>MIDGFTSATAKVNGQTIAYEKGGNGPPLLLLHGFPQTRAMWHAIAPVLARTFTVVAADLRGYGDSSKPVGVAQYSFRAMAADQAALMTELGFDRFHLVGHDRGARTSHRLALDHAERINSLTLMDIVPTYLLLDDLRKEVAAGYYHWFFLAQPEPFPETLIAADPDFYYESCLLGWGAAKLADFDAAALAAYRTSWQRPETIRAMCDDYRASLTLDFDHDAQDLGRQVTCPALVLYGADGAMARAYDVAATWKDRLSNMTAKGIPGGHFFPDTNPADTLDALQSFLNAR</sequence>
<dbReference type="PANTHER" id="PTHR43798">
    <property type="entry name" value="MONOACYLGLYCEROL LIPASE"/>
    <property type="match status" value="1"/>
</dbReference>
<keyword evidence="3" id="KW-1185">Reference proteome</keyword>
<dbReference type="EMBL" id="SRKY01000001">
    <property type="protein sequence ID" value="THH38961.1"/>
    <property type="molecule type" value="Genomic_DNA"/>
</dbReference>
<comment type="caution">
    <text evidence="2">The sequence shown here is derived from an EMBL/GenBank/DDBJ whole genome shotgun (WGS) entry which is preliminary data.</text>
</comment>
<dbReference type="RefSeq" id="WP_136461880.1">
    <property type="nucleotide sequence ID" value="NZ_SRKY01000001.1"/>
</dbReference>
<dbReference type="AlphaFoldDB" id="A0A4S4NL05"/>
<accession>A0A4S4NL05</accession>
<dbReference type="Pfam" id="PF00561">
    <property type="entry name" value="Abhydrolase_1"/>
    <property type="match status" value="1"/>
</dbReference>
<dbReference type="InterPro" id="IPR050266">
    <property type="entry name" value="AB_hydrolase_sf"/>
</dbReference>
<evidence type="ECO:0000313" key="2">
    <source>
        <dbReference type="EMBL" id="THH38961.1"/>
    </source>
</evidence>
<dbReference type="Proteomes" id="UP000306602">
    <property type="component" value="Unassembled WGS sequence"/>
</dbReference>
<keyword evidence="2" id="KW-0378">Hydrolase</keyword>
<dbReference type="Gene3D" id="3.40.50.1820">
    <property type="entry name" value="alpha/beta hydrolase"/>
    <property type="match status" value="1"/>
</dbReference>
<dbReference type="InterPro" id="IPR000073">
    <property type="entry name" value="AB_hydrolase_1"/>
</dbReference>
<evidence type="ECO:0000259" key="1">
    <source>
        <dbReference type="Pfam" id="PF00561"/>
    </source>
</evidence>
<organism evidence="2 3">
    <name type="scientific">Aliishimia ponticola</name>
    <dbReference type="NCBI Taxonomy" id="2499833"/>
    <lineage>
        <taxon>Bacteria</taxon>
        <taxon>Pseudomonadati</taxon>
        <taxon>Pseudomonadota</taxon>
        <taxon>Alphaproteobacteria</taxon>
        <taxon>Rhodobacterales</taxon>
        <taxon>Paracoccaceae</taxon>
        <taxon>Aliishimia</taxon>
    </lineage>
</organism>
<dbReference type="SUPFAM" id="SSF53474">
    <property type="entry name" value="alpha/beta-Hydrolases"/>
    <property type="match status" value="1"/>
</dbReference>
<gene>
    <name evidence="2" type="ORF">E4Z66_05230</name>
</gene>
<dbReference type="PANTHER" id="PTHR43798:SF33">
    <property type="entry name" value="HYDROLASE, PUTATIVE (AFU_ORTHOLOGUE AFUA_2G14860)-RELATED"/>
    <property type="match status" value="1"/>
</dbReference>